<evidence type="ECO:0000313" key="10">
    <source>
        <dbReference type="EMBL" id="TPW77256.1"/>
    </source>
</evidence>
<evidence type="ECO:0000256" key="1">
    <source>
        <dbReference type="ARBA" id="ARBA00004651"/>
    </source>
</evidence>
<reference evidence="10 11" key="1">
    <citation type="submission" date="2019-06" db="EMBL/GenBank/DDBJ databases">
        <authorList>
            <person name="Li F."/>
        </authorList>
    </citation>
    <scope>NUCLEOTIDE SEQUENCE [LARGE SCALE GENOMIC DNA]</scope>
    <source>
        <strain evidence="10 11">10F1D-1</strain>
    </source>
</reference>
<evidence type="ECO:0000313" key="11">
    <source>
        <dbReference type="Proteomes" id="UP000316252"/>
    </source>
</evidence>
<dbReference type="PANTHER" id="PTHR42709">
    <property type="entry name" value="ALKALINE PHOSPHATASE LIKE PROTEIN"/>
    <property type="match status" value="1"/>
</dbReference>
<dbReference type="RefSeq" id="WP_141161784.1">
    <property type="nucleotide sequence ID" value="NZ_VHQG01000001.1"/>
</dbReference>
<dbReference type="OrthoDB" id="9813426at2"/>
<evidence type="ECO:0000256" key="6">
    <source>
        <dbReference type="ARBA" id="ARBA00023136"/>
    </source>
</evidence>
<dbReference type="InterPro" id="IPR051311">
    <property type="entry name" value="DedA_domain"/>
</dbReference>
<sequence>MTAAAPTTTSPFSRAIAEVTAHRGGIPDDPIAASGDHADVQNLDGLVGIAARVIDALGEWGVGLLTFAETVFPPIPSEVVLPLAGFLASLGSMNLVLVMATATLGAYLGALVLYALGARLGVERAIRLLAKLPLVDRDDFERSSDWFARHGGRSVLFGRLIPGVRSLVSIPAGAQRMPLWRFSLFTIVGSAAWNALLVGLGAALGSQYELIDEWSGVLDGVVIAAVVGVVAWLVVRRIRRARSGGDRTASGREHRPDTEAPDAG</sequence>
<evidence type="ECO:0000256" key="2">
    <source>
        <dbReference type="ARBA" id="ARBA00010792"/>
    </source>
</evidence>
<feature type="transmembrane region" description="Helical" evidence="8">
    <location>
        <begin position="95"/>
        <end position="117"/>
    </location>
</feature>
<proteinExistence type="inferred from homology"/>
<feature type="compositionally biased region" description="Basic and acidic residues" evidence="7">
    <location>
        <begin position="245"/>
        <end position="258"/>
    </location>
</feature>
<name>A0A506Y3V4_9MICO</name>
<dbReference type="Pfam" id="PF09335">
    <property type="entry name" value="VTT_dom"/>
    <property type="match status" value="1"/>
</dbReference>
<dbReference type="InterPro" id="IPR032816">
    <property type="entry name" value="VTT_dom"/>
</dbReference>
<keyword evidence="4 8" id="KW-0812">Transmembrane</keyword>
<keyword evidence="6 8" id="KW-0472">Membrane</keyword>
<keyword evidence="5 8" id="KW-1133">Transmembrane helix</keyword>
<organism evidence="10 11">
    <name type="scientific">Schumannella soli</name>
    <dbReference type="NCBI Taxonomy" id="2590779"/>
    <lineage>
        <taxon>Bacteria</taxon>
        <taxon>Bacillati</taxon>
        <taxon>Actinomycetota</taxon>
        <taxon>Actinomycetes</taxon>
        <taxon>Micrococcales</taxon>
        <taxon>Microbacteriaceae</taxon>
        <taxon>Schumannella</taxon>
    </lineage>
</organism>
<keyword evidence="11" id="KW-1185">Reference proteome</keyword>
<dbReference type="Proteomes" id="UP000316252">
    <property type="component" value="Unassembled WGS sequence"/>
</dbReference>
<dbReference type="AlphaFoldDB" id="A0A506Y3V4"/>
<protein>
    <submittedName>
        <fullName evidence="10">DedA family protein</fullName>
    </submittedName>
</protein>
<evidence type="ECO:0000259" key="9">
    <source>
        <dbReference type="Pfam" id="PF09335"/>
    </source>
</evidence>
<comment type="subcellular location">
    <subcellularLocation>
        <location evidence="1">Cell membrane</location>
        <topology evidence="1">Multi-pass membrane protein</topology>
    </subcellularLocation>
</comment>
<feature type="transmembrane region" description="Helical" evidence="8">
    <location>
        <begin position="216"/>
        <end position="235"/>
    </location>
</feature>
<evidence type="ECO:0000256" key="7">
    <source>
        <dbReference type="SAM" id="MobiDB-lite"/>
    </source>
</evidence>
<evidence type="ECO:0000256" key="3">
    <source>
        <dbReference type="ARBA" id="ARBA00022475"/>
    </source>
</evidence>
<accession>A0A506Y3V4</accession>
<comment type="similarity">
    <text evidence="2">Belongs to the DedA family.</text>
</comment>
<feature type="transmembrane region" description="Helical" evidence="8">
    <location>
        <begin position="182"/>
        <end position="204"/>
    </location>
</feature>
<feature type="domain" description="VTT" evidence="9">
    <location>
        <begin position="75"/>
        <end position="202"/>
    </location>
</feature>
<comment type="caution">
    <text evidence="10">The sequence shown here is derived from an EMBL/GenBank/DDBJ whole genome shotgun (WGS) entry which is preliminary data.</text>
</comment>
<evidence type="ECO:0000256" key="8">
    <source>
        <dbReference type="SAM" id="Phobius"/>
    </source>
</evidence>
<dbReference type="PANTHER" id="PTHR42709:SF6">
    <property type="entry name" value="UNDECAPRENYL PHOSPHATE TRANSPORTER A"/>
    <property type="match status" value="1"/>
</dbReference>
<evidence type="ECO:0000256" key="4">
    <source>
        <dbReference type="ARBA" id="ARBA00022692"/>
    </source>
</evidence>
<evidence type="ECO:0000256" key="5">
    <source>
        <dbReference type="ARBA" id="ARBA00022989"/>
    </source>
</evidence>
<keyword evidence="3" id="KW-1003">Cell membrane</keyword>
<dbReference type="GO" id="GO:0005886">
    <property type="term" value="C:plasma membrane"/>
    <property type="evidence" value="ECO:0007669"/>
    <property type="project" value="UniProtKB-SubCell"/>
</dbReference>
<gene>
    <name evidence="10" type="ORF">FJ657_00685</name>
</gene>
<feature type="region of interest" description="Disordered" evidence="7">
    <location>
        <begin position="245"/>
        <end position="264"/>
    </location>
</feature>
<dbReference type="EMBL" id="VHQG01000001">
    <property type="protein sequence ID" value="TPW77256.1"/>
    <property type="molecule type" value="Genomic_DNA"/>
</dbReference>